<dbReference type="Proteomes" id="UP001054945">
    <property type="component" value="Unassembled WGS sequence"/>
</dbReference>
<dbReference type="AlphaFoldDB" id="A0AAV4XYT9"/>
<accession>A0AAV4XYT9</accession>
<gene>
    <name evidence="1" type="ORF">CEXT_422671</name>
</gene>
<evidence type="ECO:0000313" key="2">
    <source>
        <dbReference type="Proteomes" id="UP001054945"/>
    </source>
</evidence>
<organism evidence="1 2">
    <name type="scientific">Caerostris extrusa</name>
    <name type="common">Bark spider</name>
    <name type="synonym">Caerostris bankana</name>
    <dbReference type="NCBI Taxonomy" id="172846"/>
    <lineage>
        <taxon>Eukaryota</taxon>
        <taxon>Metazoa</taxon>
        <taxon>Ecdysozoa</taxon>
        <taxon>Arthropoda</taxon>
        <taxon>Chelicerata</taxon>
        <taxon>Arachnida</taxon>
        <taxon>Araneae</taxon>
        <taxon>Araneomorphae</taxon>
        <taxon>Entelegynae</taxon>
        <taxon>Araneoidea</taxon>
        <taxon>Araneidae</taxon>
        <taxon>Caerostris</taxon>
    </lineage>
</organism>
<name>A0AAV4XYT9_CAEEX</name>
<keyword evidence="2" id="KW-1185">Reference proteome</keyword>
<evidence type="ECO:0000313" key="1">
    <source>
        <dbReference type="EMBL" id="GIZ00257.1"/>
    </source>
</evidence>
<comment type="caution">
    <text evidence="1">The sequence shown here is derived from an EMBL/GenBank/DDBJ whole genome shotgun (WGS) entry which is preliminary data.</text>
</comment>
<sequence>MTCTFTLVPPSSSQTVMRKTNVGAKECVLPPWFDKEPFSTLSEPFERKSLDLIRIIEVDSVFPEDMESGQVVTVITYRKRNDDSTRGIGMDGKKKIYFFSVSALLMTRTSTLSSIFLFPNDNEEKLNVGAKECVIPPWFDKEPFSALSEPFERKRSFNQGLWLWTHVPEDMESGEVVKVFTYRKRNDHSARGIGMEGKKCISFPF</sequence>
<dbReference type="EMBL" id="BPLR01001142">
    <property type="protein sequence ID" value="GIZ00257.1"/>
    <property type="molecule type" value="Genomic_DNA"/>
</dbReference>
<proteinExistence type="predicted"/>
<reference evidence="1 2" key="1">
    <citation type="submission" date="2021-06" db="EMBL/GenBank/DDBJ databases">
        <title>Caerostris extrusa draft genome.</title>
        <authorList>
            <person name="Kono N."/>
            <person name="Arakawa K."/>
        </authorList>
    </citation>
    <scope>NUCLEOTIDE SEQUENCE [LARGE SCALE GENOMIC DNA]</scope>
</reference>
<protein>
    <submittedName>
        <fullName evidence="1">Uncharacterized protein</fullName>
    </submittedName>
</protein>